<organism evidence="1 2">
    <name type="scientific">Neophaeococcomyces mojaviensis</name>
    <dbReference type="NCBI Taxonomy" id="3383035"/>
    <lineage>
        <taxon>Eukaryota</taxon>
        <taxon>Fungi</taxon>
        <taxon>Dikarya</taxon>
        <taxon>Ascomycota</taxon>
        <taxon>Pezizomycotina</taxon>
        <taxon>Eurotiomycetes</taxon>
        <taxon>Chaetothyriomycetidae</taxon>
        <taxon>Chaetothyriales</taxon>
        <taxon>Chaetothyriales incertae sedis</taxon>
        <taxon>Neophaeococcomyces</taxon>
    </lineage>
</organism>
<dbReference type="Proteomes" id="UP001172386">
    <property type="component" value="Unassembled WGS sequence"/>
</dbReference>
<accession>A0ACC3AEV1</accession>
<gene>
    <name evidence="1" type="primary">MRS6</name>
    <name evidence="1" type="ORF">H2198_002406</name>
</gene>
<protein>
    <submittedName>
        <fullName evidence="1">Rab proteins geranylgeranyltransferase component A</fullName>
    </submittedName>
</protein>
<name>A0ACC3AEV1_9EURO</name>
<comment type="caution">
    <text evidence="1">The sequence shown here is derived from an EMBL/GenBank/DDBJ whole genome shotgun (WGS) entry which is preliminary data.</text>
</comment>
<keyword evidence="2" id="KW-1185">Reference proteome</keyword>
<evidence type="ECO:0000313" key="1">
    <source>
        <dbReference type="EMBL" id="KAJ9660663.1"/>
    </source>
</evidence>
<evidence type="ECO:0000313" key="2">
    <source>
        <dbReference type="Proteomes" id="UP001172386"/>
    </source>
</evidence>
<sequence>MESLTEGVWDAVISGTSLPQSLLALALSRTDLKVIHVDRNSYYGGVDAGLSLKEAEAWVEARKGTGKVFPALTWLTVTASSSESVEYGIFKAEQSGLGLARAYTISLKPQIIYAKSRFLPSLVSSQIHTQLEFQAVGAFWVFSDGELKKIPSNREDVFADDSLSVRDKRRLMGLLRHVLENNDDETAGTRQESLKIKLQGQLRIPENLEAAIQALTLTTDTTVNVDSGVAMARLKRHLLSTGYFGPGLAAVIAKYGGTSEIAQVACRAGAVGGFVYLLGHGIESIRAESAEENLVQVKLSDGTQISTRRIVGMEDDLPSDSLASLNTSQDTAPPHPVSHSISIISSRLGSFFTSASDTGPVPAVSIVLVDRGQGQAPVYLQIHSEDTGECPTGQCIIYASTVQSNPSAQHTLKSSVDHILTAASENEDNPVVLWSIHYQSNEPLTAPQSSALLFHDDYKRIFQLPKRPHDVALDDSVLDSVKAMWQEILGERSAEYDFLRFEERPDPNEEE</sequence>
<proteinExistence type="predicted"/>
<reference evidence="1" key="1">
    <citation type="submission" date="2022-10" db="EMBL/GenBank/DDBJ databases">
        <title>Culturing micro-colonial fungi from biological soil crusts in the Mojave desert and describing Neophaeococcomyces mojavensis, and introducing the new genera and species Taxawa tesnikishii.</title>
        <authorList>
            <person name="Kurbessoian T."/>
            <person name="Stajich J.E."/>
        </authorList>
    </citation>
    <scope>NUCLEOTIDE SEQUENCE</scope>
    <source>
        <strain evidence="1">JES_112</strain>
    </source>
</reference>
<dbReference type="EMBL" id="JAPDRQ010000029">
    <property type="protein sequence ID" value="KAJ9660663.1"/>
    <property type="molecule type" value="Genomic_DNA"/>
</dbReference>